<dbReference type="NCBIfam" id="TIGR00350">
    <property type="entry name" value="lytR_cpsA_psr"/>
    <property type="match status" value="1"/>
</dbReference>
<reference evidence="5 6" key="1">
    <citation type="submission" date="2010-01" db="EMBL/GenBank/DDBJ databases">
        <title>The complete genome of Thermobispora bispora DSM 43833.</title>
        <authorList>
            <consortium name="US DOE Joint Genome Institute (JGI-PGF)"/>
            <person name="Lucas S."/>
            <person name="Copeland A."/>
            <person name="Lapidus A."/>
            <person name="Glavina del Rio T."/>
            <person name="Dalin E."/>
            <person name="Tice H."/>
            <person name="Bruce D."/>
            <person name="Goodwin L."/>
            <person name="Pitluck S."/>
            <person name="Kyrpides N."/>
            <person name="Mavromatis K."/>
            <person name="Ivanova N."/>
            <person name="Mikhailova N."/>
            <person name="Chertkov O."/>
            <person name="Brettin T."/>
            <person name="Detter J.C."/>
            <person name="Han C."/>
            <person name="Larimer F."/>
            <person name="Land M."/>
            <person name="Hauser L."/>
            <person name="Markowitz V."/>
            <person name="Cheng J.-F."/>
            <person name="Hugenholtz P."/>
            <person name="Woyke T."/>
            <person name="Wu D."/>
            <person name="Jando M."/>
            <person name="Schneider S."/>
            <person name="Klenk H.-P."/>
            <person name="Eisen J.A."/>
        </authorList>
    </citation>
    <scope>NUCLEOTIDE SEQUENCE [LARGE SCALE GENOMIC DNA]</scope>
    <source>
        <strain evidence="6">ATCC 19993 / DSM 43833 / CBS 139.67 / JCM 10125 / KCTC 9307 / NBRC 14880 / R51</strain>
    </source>
</reference>
<feature type="domain" description="Cell envelope-related transcriptional attenuator" evidence="4">
    <location>
        <begin position="211"/>
        <end position="387"/>
    </location>
</feature>
<keyword evidence="3" id="KW-1133">Transmembrane helix</keyword>
<evidence type="ECO:0000256" key="1">
    <source>
        <dbReference type="ARBA" id="ARBA00006068"/>
    </source>
</evidence>
<comment type="similarity">
    <text evidence="1">Belongs to the LytR/CpsA/Psr (LCP) family.</text>
</comment>
<protein>
    <submittedName>
        <fullName evidence="5">Cell envelope-related transcriptional attenuator</fullName>
    </submittedName>
</protein>
<evidence type="ECO:0000313" key="6">
    <source>
        <dbReference type="Proteomes" id="UP000006640"/>
    </source>
</evidence>
<keyword evidence="3" id="KW-0812">Transmembrane</keyword>
<organism evidence="5 6">
    <name type="scientific">Thermobispora bispora (strain ATCC 19993 / DSM 43833 / CBS 139.67 / JCM 10125 / KCTC 9307 / NBRC 14880 / R51)</name>
    <dbReference type="NCBI Taxonomy" id="469371"/>
    <lineage>
        <taxon>Bacteria</taxon>
        <taxon>Bacillati</taxon>
        <taxon>Actinomycetota</taxon>
        <taxon>Actinomycetes</taxon>
        <taxon>Streptosporangiales</taxon>
        <taxon>Streptosporangiaceae</taxon>
        <taxon>Thermobispora</taxon>
    </lineage>
</organism>
<feature type="compositionally biased region" description="Low complexity" evidence="2">
    <location>
        <begin position="462"/>
        <end position="489"/>
    </location>
</feature>
<dbReference type="AlphaFoldDB" id="D6Y2N1"/>
<evidence type="ECO:0000259" key="4">
    <source>
        <dbReference type="Pfam" id="PF03816"/>
    </source>
</evidence>
<name>D6Y2N1_THEBD</name>
<feature type="region of interest" description="Disordered" evidence="2">
    <location>
        <begin position="1"/>
        <end position="22"/>
    </location>
</feature>
<feature type="region of interest" description="Disordered" evidence="2">
    <location>
        <begin position="462"/>
        <end position="504"/>
    </location>
</feature>
<evidence type="ECO:0000256" key="3">
    <source>
        <dbReference type="SAM" id="Phobius"/>
    </source>
</evidence>
<sequence>MHCWRVGSSSTPKREATTGARARQAAAGARAQGAAAGSPRREAAALLGWVALSAVLPGVAHLKAGWRRTGLTLLCCHLAAVTCLIWTAVGADVGLLGWAVVRLSQVTVVTGAAAVAWFCLVIHSYAVLGPGRLPPADRVVTALIAGALAVAVTVPFTLAARYAAVSERMLGEVFTGRAEDRPARGDPWAGRDRINVLLLGGDWGPGRIGMRTDSINVASVDVRTGDTVLIGLPRNLERVPFPPGSPMAARFPFGFDLPESRPGWREDLLYSVWQYADDHPELFGGRQGMGAEVMKETVGHILGLRIDWYALVNLRGFAELIDRLGGLVLTVDHDIVYGRHDEGVLPAGTRRLSGAETLWYARSRTYSDDYQRMRRQRCVFGALLAQADPAAVLRRFTEIAETASQIVRTDIPRPMLEHLVPLAWKVKRARVTMVQFIPPLISPANPDWDLIRRLTAEAVRGSRAPAAAAAPSRSGAAPGPQGEAAGPHPTGTPPVAPLAEGCGR</sequence>
<feature type="transmembrane region" description="Helical" evidence="3">
    <location>
        <begin position="43"/>
        <end position="62"/>
    </location>
</feature>
<dbReference type="Proteomes" id="UP000006640">
    <property type="component" value="Chromosome"/>
</dbReference>
<accession>D6Y2N1</accession>
<feature type="transmembrane region" description="Helical" evidence="3">
    <location>
        <begin position="140"/>
        <end position="160"/>
    </location>
</feature>
<dbReference type="EMBL" id="CP001874">
    <property type="protein sequence ID" value="ADG88880.1"/>
    <property type="molecule type" value="Genomic_DNA"/>
</dbReference>
<dbReference type="InterPro" id="IPR004474">
    <property type="entry name" value="LytR_CpsA_psr"/>
</dbReference>
<feature type="transmembrane region" description="Helical" evidence="3">
    <location>
        <begin position="74"/>
        <end position="100"/>
    </location>
</feature>
<dbReference type="HOGENOM" id="CLU_015593_0_1_11"/>
<evidence type="ECO:0000256" key="2">
    <source>
        <dbReference type="SAM" id="MobiDB-lite"/>
    </source>
</evidence>
<dbReference type="PANTHER" id="PTHR33392">
    <property type="entry name" value="POLYISOPRENYL-TEICHOIC ACID--PEPTIDOGLYCAN TEICHOIC ACID TRANSFERASE TAGU"/>
    <property type="match status" value="1"/>
</dbReference>
<dbReference type="KEGG" id="tbi:Tbis_2169"/>
<evidence type="ECO:0000313" key="5">
    <source>
        <dbReference type="EMBL" id="ADG88880.1"/>
    </source>
</evidence>
<feature type="transmembrane region" description="Helical" evidence="3">
    <location>
        <begin position="106"/>
        <end position="128"/>
    </location>
</feature>
<dbReference type="PANTHER" id="PTHR33392:SF6">
    <property type="entry name" value="POLYISOPRENYL-TEICHOIC ACID--PEPTIDOGLYCAN TEICHOIC ACID TRANSFERASE TAGU"/>
    <property type="match status" value="1"/>
</dbReference>
<dbReference type="eggNOG" id="COG1316">
    <property type="taxonomic scope" value="Bacteria"/>
</dbReference>
<proteinExistence type="inferred from homology"/>
<dbReference type="InterPro" id="IPR050922">
    <property type="entry name" value="LytR/CpsA/Psr_CW_biosynth"/>
</dbReference>
<gene>
    <name evidence="5" type="ordered locus">Tbis_2169</name>
</gene>
<dbReference type="STRING" id="469371.Tbis_2169"/>
<dbReference type="Pfam" id="PF03816">
    <property type="entry name" value="LytR_cpsA_psr"/>
    <property type="match status" value="1"/>
</dbReference>
<dbReference type="Gene3D" id="3.40.630.190">
    <property type="entry name" value="LCP protein"/>
    <property type="match status" value="1"/>
</dbReference>
<keyword evidence="6" id="KW-1185">Reference proteome</keyword>
<keyword evidence="3" id="KW-0472">Membrane</keyword>